<dbReference type="EMBL" id="DYXC01000013">
    <property type="protein sequence ID" value="HJF13353.1"/>
    <property type="molecule type" value="Genomic_DNA"/>
</dbReference>
<comment type="caution">
    <text evidence="3">The sequence shown here is derived from an EMBL/GenBank/DDBJ whole genome shotgun (WGS) entry which is preliminary data.</text>
</comment>
<name>A0A921FJQ3_9MICC</name>
<dbReference type="PANTHER" id="PTHR48081:SF13">
    <property type="entry name" value="ALPHA_BETA HYDROLASE"/>
    <property type="match status" value="1"/>
</dbReference>
<dbReference type="GO" id="GO:0016787">
    <property type="term" value="F:hydrolase activity"/>
    <property type="evidence" value="ECO:0007669"/>
    <property type="project" value="UniProtKB-KW"/>
</dbReference>
<accession>A0A921FJQ3</accession>
<gene>
    <name evidence="3" type="ORF">K8V32_00925</name>
</gene>
<dbReference type="Pfam" id="PF20434">
    <property type="entry name" value="BD-FAE"/>
    <property type="match status" value="1"/>
</dbReference>
<feature type="domain" description="BD-FAE-like" evidence="2">
    <location>
        <begin position="41"/>
        <end position="247"/>
    </location>
</feature>
<evidence type="ECO:0000313" key="3">
    <source>
        <dbReference type="EMBL" id="HJF13353.1"/>
    </source>
</evidence>
<proteinExistence type="predicted"/>
<reference evidence="3" key="1">
    <citation type="journal article" date="2021" name="PeerJ">
        <title>Extensive microbial diversity within the chicken gut microbiome revealed by metagenomics and culture.</title>
        <authorList>
            <person name="Gilroy R."/>
            <person name="Ravi A."/>
            <person name="Getino M."/>
            <person name="Pursley I."/>
            <person name="Horton D.L."/>
            <person name="Alikhan N.F."/>
            <person name="Baker D."/>
            <person name="Gharbi K."/>
            <person name="Hall N."/>
            <person name="Watson M."/>
            <person name="Adriaenssens E.M."/>
            <person name="Foster-Nyarko E."/>
            <person name="Jarju S."/>
            <person name="Secka A."/>
            <person name="Antonio M."/>
            <person name="Oren A."/>
            <person name="Chaudhuri R.R."/>
            <person name="La Ragione R."/>
            <person name="Hildebrand F."/>
            <person name="Pallen M.J."/>
        </authorList>
    </citation>
    <scope>NUCLEOTIDE SEQUENCE</scope>
    <source>
        <strain evidence="3">ChiHjej13B12-14962</strain>
    </source>
</reference>
<evidence type="ECO:0000256" key="1">
    <source>
        <dbReference type="ARBA" id="ARBA00022801"/>
    </source>
</evidence>
<evidence type="ECO:0000259" key="2">
    <source>
        <dbReference type="Pfam" id="PF20434"/>
    </source>
</evidence>
<evidence type="ECO:0000313" key="4">
    <source>
        <dbReference type="Proteomes" id="UP000703315"/>
    </source>
</evidence>
<dbReference type="AlphaFoldDB" id="A0A921FJQ3"/>
<dbReference type="InterPro" id="IPR049492">
    <property type="entry name" value="BD-FAE-like_dom"/>
</dbReference>
<dbReference type="InterPro" id="IPR050300">
    <property type="entry name" value="GDXG_lipolytic_enzyme"/>
</dbReference>
<reference evidence="3" key="2">
    <citation type="submission" date="2021-09" db="EMBL/GenBank/DDBJ databases">
        <authorList>
            <person name="Gilroy R."/>
        </authorList>
    </citation>
    <scope>NUCLEOTIDE SEQUENCE</scope>
    <source>
        <strain evidence="3">ChiHjej13B12-14962</strain>
    </source>
</reference>
<dbReference type="PANTHER" id="PTHR48081">
    <property type="entry name" value="AB HYDROLASE SUPERFAMILY PROTEIN C4A8.06C"/>
    <property type="match status" value="1"/>
</dbReference>
<dbReference type="SUPFAM" id="SSF53474">
    <property type="entry name" value="alpha/beta-Hydrolases"/>
    <property type="match status" value="1"/>
</dbReference>
<organism evidence="3 4">
    <name type="scientific">Enteractinococcus helveticum</name>
    <dbReference type="NCBI Taxonomy" id="1837282"/>
    <lineage>
        <taxon>Bacteria</taxon>
        <taxon>Bacillati</taxon>
        <taxon>Actinomycetota</taxon>
        <taxon>Actinomycetes</taxon>
        <taxon>Micrococcales</taxon>
        <taxon>Micrococcaceae</taxon>
    </lineage>
</organism>
<keyword evidence="1 3" id="KW-0378">Hydrolase</keyword>
<dbReference type="RefSeq" id="WP_303901466.1">
    <property type="nucleotide sequence ID" value="NZ_DYXC01000013.1"/>
</dbReference>
<dbReference type="Proteomes" id="UP000703315">
    <property type="component" value="Unassembled WGS sequence"/>
</dbReference>
<protein>
    <submittedName>
        <fullName evidence="3">Alpha/beta hydrolase</fullName>
    </submittedName>
</protein>
<sequence length="326" mass="35239">MSSHNRPVQSADVDAVSVPSSVQVTHGLVYARRDTGELLFDLYHPAVDHPVPVIIWLHGGGWFTGDRTLSPDLSQIVAQSGYAVASIDYRLSGQALFPAQLHDVRAAVRFLRSNAHTYGLDPQGICLWGASAGGHLALLVGLTGPVRQLPGEDEPGETRVAAVAASYPPIDLLDIVDQAAERLPGTDPLSSPEARLIGGHPAQHPRASKYASPLNWITPLAPPIQLSHGLADPLVPYHQSVRMHEALAAAGTASELYLVDEYKHGFLNPAGRLDVALSAVMDDGRLVDEQTPPAWYYDAEHSDEQGQRTTFSFAHVTDFFQRHLAQ</sequence>
<dbReference type="Gene3D" id="3.40.50.1820">
    <property type="entry name" value="alpha/beta hydrolase"/>
    <property type="match status" value="1"/>
</dbReference>
<dbReference type="InterPro" id="IPR029058">
    <property type="entry name" value="AB_hydrolase_fold"/>
</dbReference>